<keyword evidence="5" id="KW-1185">Reference proteome</keyword>
<dbReference type="GO" id="GO:0016020">
    <property type="term" value="C:membrane"/>
    <property type="evidence" value="ECO:0007669"/>
    <property type="project" value="GOC"/>
</dbReference>
<protein>
    <submittedName>
        <fullName evidence="4">Fatty acid desaturase</fullName>
        <ecNumber evidence="4">1.14.19.-</ecNumber>
    </submittedName>
</protein>
<dbReference type="AlphaFoldDB" id="A0AAE3NPE2"/>
<feature type="compositionally biased region" description="Polar residues" evidence="1">
    <location>
        <begin position="345"/>
        <end position="356"/>
    </location>
</feature>
<proteinExistence type="predicted"/>
<reference evidence="4" key="1">
    <citation type="submission" date="2023-03" db="EMBL/GenBank/DDBJ databases">
        <title>Multiphase analysis and comparison of six strains from genera Psychromarinibacter, Lutimaribacter, and Maritimibacter, including a novel species: Psychromarinibacter sediminicola sp. nov.</title>
        <authorList>
            <person name="Wang Y.-H."/>
            <person name="Ye M.-Q."/>
            <person name="Du Z.-J."/>
        </authorList>
    </citation>
    <scope>NUCLEOTIDE SEQUENCE</scope>
    <source>
        <strain evidence="4">C21-152</strain>
    </source>
</reference>
<dbReference type="PANTHER" id="PTHR12879:SF8">
    <property type="entry name" value="SPHINGOLIPID DELTA(4)-DESATURASE DES1"/>
    <property type="match status" value="1"/>
</dbReference>
<evidence type="ECO:0000313" key="5">
    <source>
        <dbReference type="Proteomes" id="UP001220964"/>
    </source>
</evidence>
<comment type="caution">
    <text evidence="4">The sequence shown here is derived from an EMBL/GenBank/DDBJ whole genome shotgun (WGS) entry which is preliminary data.</text>
</comment>
<dbReference type="EMBL" id="JARGYC010000008">
    <property type="protein sequence ID" value="MDF0600034.1"/>
    <property type="molecule type" value="Genomic_DNA"/>
</dbReference>
<feature type="region of interest" description="Disordered" evidence="1">
    <location>
        <begin position="1"/>
        <end position="23"/>
    </location>
</feature>
<keyword evidence="2" id="KW-0812">Transmembrane</keyword>
<organism evidence="4 5">
    <name type="scientific">Psychromarinibacter sediminicola</name>
    <dbReference type="NCBI Taxonomy" id="3033385"/>
    <lineage>
        <taxon>Bacteria</taxon>
        <taxon>Pseudomonadati</taxon>
        <taxon>Pseudomonadota</taxon>
        <taxon>Alphaproteobacteria</taxon>
        <taxon>Rhodobacterales</taxon>
        <taxon>Paracoccaceae</taxon>
        <taxon>Psychromarinibacter</taxon>
    </lineage>
</organism>
<name>A0AAE3NPE2_9RHOB</name>
<dbReference type="RefSeq" id="WP_275566178.1">
    <property type="nucleotide sequence ID" value="NZ_JARGYC010000008.1"/>
</dbReference>
<evidence type="ECO:0000313" key="4">
    <source>
        <dbReference type="EMBL" id="MDF0600034.1"/>
    </source>
</evidence>
<accession>A0AAE3NPE2</accession>
<feature type="transmembrane region" description="Helical" evidence="2">
    <location>
        <begin position="57"/>
        <end position="80"/>
    </location>
</feature>
<keyword evidence="4" id="KW-0560">Oxidoreductase</keyword>
<evidence type="ECO:0000256" key="2">
    <source>
        <dbReference type="SAM" id="Phobius"/>
    </source>
</evidence>
<feature type="domain" description="Fatty acid desaturase" evidence="3">
    <location>
        <begin position="76"/>
        <end position="323"/>
    </location>
</feature>
<keyword evidence="2" id="KW-0472">Membrane</keyword>
<dbReference type="GO" id="GO:0046513">
    <property type="term" value="P:ceramide biosynthetic process"/>
    <property type="evidence" value="ECO:0007669"/>
    <property type="project" value="TreeGrafter"/>
</dbReference>
<feature type="region of interest" description="Disordered" evidence="1">
    <location>
        <begin position="345"/>
        <end position="364"/>
    </location>
</feature>
<gene>
    <name evidence="4" type="ORF">P1J78_04750</name>
</gene>
<evidence type="ECO:0000259" key="3">
    <source>
        <dbReference type="Pfam" id="PF00487"/>
    </source>
</evidence>
<dbReference type="Proteomes" id="UP001220964">
    <property type="component" value="Unassembled WGS sequence"/>
</dbReference>
<dbReference type="Pfam" id="PF00487">
    <property type="entry name" value="FA_desaturase"/>
    <property type="match status" value="1"/>
</dbReference>
<dbReference type="PANTHER" id="PTHR12879">
    <property type="entry name" value="SPHINGOLIPID DELTA 4 DESATURASE/C-4 HYDROXYLASE PROTEIN DES2"/>
    <property type="match status" value="1"/>
</dbReference>
<sequence length="364" mass="40617">MDQSPAQVPKDGRKAGISPQARRHNEMRKAAIAAHPELGGVSGADPRTVLALPVLLALHWGIAWAVSDAALCVIFLAAFVPGQLLIHSAGGLVHETAHRLIFRRDRAKLAFDLGLEWILGSYGKQLIYQHEHITSHHPYIGDYERDYEHEDICAFQSRMQLRSDNPRLQHVLTGLTLFIHALPLGPIIGDEIFPKLNAWITGRPQSDPERHVPASRPPKWQMRLFIGVSILSNLTLLLLLGPWALLYHIWALSLFLGKLGIWNLGQSLSEHEGTDDDAPSRSTYGPINWLLFNTGYHNEHHTFPNVAWTRLPLLTRTAPEVFTAKADKTYAGYWLEHVKGDFTASRNSPLHGQDNSARCAGRSG</sequence>
<evidence type="ECO:0000256" key="1">
    <source>
        <dbReference type="SAM" id="MobiDB-lite"/>
    </source>
</evidence>
<dbReference type="InterPro" id="IPR005804">
    <property type="entry name" value="FA_desaturase_dom"/>
</dbReference>
<dbReference type="GO" id="GO:0042284">
    <property type="term" value="F:sphingolipid delta-4 desaturase activity"/>
    <property type="evidence" value="ECO:0007669"/>
    <property type="project" value="TreeGrafter"/>
</dbReference>
<feature type="transmembrane region" description="Helical" evidence="2">
    <location>
        <begin position="224"/>
        <end position="241"/>
    </location>
</feature>
<keyword evidence="2" id="KW-1133">Transmembrane helix</keyword>
<dbReference type="EC" id="1.14.19.-" evidence="4"/>